<protein>
    <submittedName>
        <fullName evidence="1">Uncharacterized protein</fullName>
    </submittedName>
</protein>
<dbReference type="AlphaFoldDB" id="A0A5C3NBZ5"/>
<sequence length="85" mass="9470">MKSYRATTFPGPHIWFRLSPTRSPEHGGRREDAKAAVYTASSGHDSFKCVVIPVYHSGSALRRIHDTLLQEDTEWRAKRSGGTAA</sequence>
<gene>
    <name evidence="1" type="ORF">OE88DRAFT_1653350</name>
</gene>
<name>A0A5C3NBZ5_9AGAM</name>
<keyword evidence="2" id="KW-1185">Reference proteome</keyword>
<reference evidence="1 2" key="1">
    <citation type="journal article" date="2019" name="Nat. Ecol. Evol.">
        <title>Megaphylogeny resolves global patterns of mushroom evolution.</title>
        <authorList>
            <person name="Varga T."/>
            <person name="Krizsan K."/>
            <person name="Foldi C."/>
            <person name="Dima B."/>
            <person name="Sanchez-Garcia M."/>
            <person name="Sanchez-Ramirez S."/>
            <person name="Szollosi G.J."/>
            <person name="Szarkandi J.G."/>
            <person name="Papp V."/>
            <person name="Albert L."/>
            <person name="Andreopoulos W."/>
            <person name="Angelini C."/>
            <person name="Antonin V."/>
            <person name="Barry K.W."/>
            <person name="Bougher N.L."/>
            <person name="Buchanan P."/>
            <person name="Buyck B."/>
            <person name="Bense V."/>
            <person name="Catcheside P."/>
            <person name="Chovatia M."/>
            <person name="Cooper J."/>
            <person name="Damon W."/>
            <person name="Desjardin D."/>
            <person name="Finy P."/>
            <person name="Geml J."/>
            <person name="Haridas S."/>
            <person name="Hughes K."/>
            <person name="Justo A."/>
            <person name="Karasinski D."/>
            <person name="Kautmanova I."/>
            <person name="Kiss B."/>
            <person name="Kocsube S."/>
            <person name="Kotiranta H."/>
            <person name="LaButti K.M."/>
            <person name="Lechner B.E."/>
            <person name="Liimatainen K."/>
            <person name="Lipzen A."/>
            <person name="Lukacs Z."/>
            <person name="Mihaltcheva S."/>
            <person name="Morgado L.N."/>
            <person name="Niskanen T."/>
            <person name="Noordeloos M.E."/>
            <person name="Ohm R.A."/>
            <person name="Ortiz-Santana B."/>
            <person name="Ovrebo C."/>
            <person name="Racz N."/>
            <person name="Riley R."/>
            <person name="Savchenko A."/>
            <person name="Shiryaev A."/>
            <person name="Soop K."/>
            <person name="Spirin V."/>
            <person name="Szebenyi C."/>
            <person name="Tomsovsky M."/>
            <person name="Tulloss R.E."/>
            <person name="Uehling J."/>
            <person name="Grigoriev I.V."/>
            <person name="Vagvolgyi C."/>
            <person name="Papp T."/>
            <person name="Martin F.M."/>
            <person name="Miettinen O."/>
            <person name="Hibbett D.S."/>
            <person name="Nagy L.G."/>
        </authorList>
    </citation>
    <scope>NUCLEOTIDE SEQUENCE [LARGE SCALE GENOMIC DNA]</scope>
    <source>
        <strain evidence="1 2">OMC1185</strain>
    </source>
</reference>
<proteinExistence type="predicted"/>
<accession>A0A5C3NBZ5</accession>
<dbReference type="Proteomes" id="UP000305948">
    <property type="component" value="Unassembled WGS sequence"/>
</dbReference>
<evidence type="ECO:0000313" key="2">
    <source>
        <dbReference type="Proteomes" id="UP000305948"/>
    </source>
</evidence>
<evidence type="ECO:0000313" key="1">
    <source>
        <dbReference type="EMBL" id="TFK54833.1"/>
    </source>
</evidence>
<dbReference type="EMBL" id="ML213505">
    <property type="protein sequence ID" value="TFK54833.1"/>
    <property type="molecule type" value="Genomic_DNA"/>
</dbReference>
<organism evidence="1 2">
    <name type="scientific">Heliocybe sulcata</name>
    <dbReference type="NCBI Taxonomy" id="5364"/>
    <lineage>
        <taxon>Eukaryota</taxon>
        <taxon>Fungi</taxon>
        <taxon>Dikarya</taxon>
        <taxon>Basidiomycota</taxon>
        <taxon>Agaricomycotina</taxon>
        <taxon>Agaricomycetes</taxon>
        <taxon>Gloeophyllales</taxon>
        <taxon>Gloeophyllaceae</taxon>
        <taxon>Heliocybe</taxon>
    </lineage>
</organism>